<dbReference type="HOGENOM" id="CLU_003433_3_0_1"/>
<dbReference type="InterPro" id="IPR015421">
    <property type="entry name" value="PyrdxlP-dep_Trfase_major"/>
</dbReference>
<dbReference type="AlphaFoldDB" id="A5DVW6"/>
<protein>
    <recommendedName>
        <fullName evidence="2">Aminotransferase class V domain-containing protein</fullName>
    </recommendedName>
</protein>
<evidence type="ECO:0000313" key="3">
    <source>
        <dbReference type="EMBL" id="EDK43324.1"/>
    </source>
</evidence>
<dbReference type="STRING" id="379508.A5DVW6"/>
<dbReference type="OMA" id="EFAHHDG"/>
<dbReference type="eggNOG" id="KOG1549">
    <property type="taxonomic scope" value="Eukaryota"/>
</dbReference>
<evidence type="ECO:0000256" key="1">
    <source>
        <dbReference type="ARBA" id="ARBA00022898"/>
    </source>
</evidence>
<dbReference type="OrthoDB" id="5978656at2759"/>
<dbReference type="PANTHER" id="PTHR43092:SF2">
    <property type="entry name" value="HERCYNYLCYSTEINE SULFOXIDE LYASE"/>
    <property type="match status" value="1"/>
</dbReference>
<dbReference type="KEGG" id="lel:PVL30_001473"/>
<organism evidence="3 4">
    <name type="scientific">Lodderomyces elongisporus (strain ATCC 11503 / CBS 2605 / JCM 1781 / NBRC 1676 / NRRL YB-4239)</name>
    <name type="common">Yeast</name>
    <name type="synonym">Saccharomyces elongisporus</name>
    <dbReference type="NCBI Taxonomy" id="379508"/>
    <lineage>
        <taxon>Eukaryota</taxon>
        <taxon>Fungi</taxon>
        <taxon>Dikarya</taxon>
        <taxon>Ascomycota</taxon>
        <taxon>Saccharomycotina</taxon>
        <taxon>Pichiomycetes</taxon>
        <taxon>Debaryomycetaceae</taxon>
        <taxon>Candida/Lodderomyces clade</taxon>
        <taxon>Lodderomyces</taxon>
    </lineage>
</organism>
<name>A5DVW6_LODEL</name>
<dbReference type="PANTHER" id="PTHR43092">
    <property type="entry name" value="L-CYSTEINE DESULFHYDRASE"/>
    <property type="match status" value="1"/>
</dbReference>
<proteinExistence type="predicted"/>
<dbReference type="Gene3D" id="3.40.640.10">
    <property type="entry name" value="Type I PLP-dependent aspartate aminotransferase-like (Major domain)"/>
    <property type="match status" value="1"/>
</dbReference>
<gene>
    <name evidence="3" type="ORF">LELG_01502</name>
</gene>
<dbReference type="InterPro" id="IPR000192">
    <property type="entry name" value="Aminotrans_V_dom"/>
</dbReference>
<dbReference type="Pfam" id="PF00266">
    <property type="entry name" value="Aminotran_5"/>
    <property type="match status" value="1"/>
</dbReference>
<dbReference type="InParanoid" id="A5DVW6"/>
<evidence type="ECO:0000259" key="2">
    <source>
        <dbReference type="Pfam" id="PF00266"/>
    </source>
</evidence>
<dbReference type="InterPro" id="IPR015424">
    <property type="entry name" value="PyrdxlP-dep_Trfase"/>
</dbReference>
<dbReference type="GeneID" id="5233788"/>
<sequence>MSKPETPFGKQFRAKYFTNLDKDVYPVNHGSYGLSPAPVQEKYIAAINKNTRYLDRFYKVEQKQLYIAALKVIAKVLNCDYHNLAITDNATTGVNTVLRSYPFAKGDSIVIQSTVYGSCGNTVKFLKDNYDIDYHIVNVNYPTTNKEIVDLFDKRFKEVKPKLCLFDVTTSMPGVIFPYKEMVKLCKDYNVLSLVDGAHGIGSIPQDLGSLEPDFYVSNLHKWFYVPLGCSVLYVDPKHHKNVHTLPISHSYLPATAELSAEDERNRLIDRFFFTGTKNLASIQVIPDAYEFRENVCGGEQAIYDYCHNLALTVGDVVSKKWGGTQVLDQMGGETQIGTMVTIEIPTKGFPSIVENWSKLDEVVYKRCIEDYKAYTPCVVHNGKLWARYSCQVYNELEDYEFASDVLLKVLKEVAKEHNLLV</sequence>
<accession>A5DVW6</accession>
<dbReference type="EMBL" id="CH981525">
    <property type="protein sequence ID" value="EDK43324.1"/>
    <property type="molecule type" value="Genomic_DNA"/>
</dbReference>
<dbReference type="SUPFAM" id="SSF53383">
    <property type="entry name" value="PLP-dependent transferases"/>
    <property type="match status" value="1"/>
</dbReference>
<dbReference type="VEuPathDB" id="FungiDB:LELG_01502"/>
<dbReference type="Proteomes" id="UP000001996">
    <property type="component" value="Unassembled WGS sequence"/>
</dbReference>
<reference evidence="3 4" key="1">
    <citation type="journal article" date="2009" name="Nature">
        <title>Evolution of pathogenicity and sexual reproduction in eight Candida genomes.</title>
        <authorList>
            <person name="Butler G."/>
            <person name="Rasmussen M.D."/>
            <person name="Lin M.F."/>
            <person name="Santos M.A."/>
            <person name="Sakthikumar S."/>
            <person name="Munro C.A."/>
            <person name="Rheinbay E."/>
            <person name="Grabherr M."/>
            <person name="Forche A."/>
            <person name="Reedy J.L."/>
            <person name="Agrafioti I."/>
            <person name="Arnaud M.B."/>
            <person name="Bates S."/>
            <person name="Brown A.J."/>
            <person name="Brunke S."/>
            <person name="Costanzo M.C."/>
            <person name="Fitzpatrick D.A."/>
            <person name="de Groot P.W."/>
            <person name="Harris D."/>
            <person name="Hoyer L.L."/>
            <person name="Hube B."/>
            <person name="Klis F.M."/>
            <person name="Kodira C."/>
            <person name="Lennard N."/>
            <person name="Logue M.E."/>
            <person name="Martin R."/>
            <person name="Neiman A.M."/>
            <person name="Nikolaou E."/>
            <person name="Quail M.A."/>
            <person name="Quinn J."/>
            <person name="Santos M.C."/>
            <person name="Schmitzberger F.F."/>
            <person name="Sherlock G."/>
            <person name="Shah P."/>
            <person name="Silverstein K.A."/>
            <person name="Skrzypek M.S."/>
            <person name="Soll D."/>
            <person name="Staggs R."/>
            <person name="Stansfield I."/>
            <person name="Stumpf M.P."/>
            <person name="Sudbery P.E."/>
            <person name="Srikantha T."/>
            <person name="Zeng Q."/>
            <person name="Berman J."/>
            <person name="Berriman M."/>
            <person name="Heitman J."/>
            <person name="Gow N.A."/>
            <person name="Lorenz M.C."/>
            <person name="Birren B.W."/>
            <person name="Kellis M."/>
            <person name="Cuomo C.A."/>
        </authorList>
    </citation>
    <scope>NUCLEOTIDE SEQUENCE [LARGE SCALE GENOMIC DNA]</scope>
    <source>
        <strain evidence="4">ATCC 11503 / BCRC 21390 / CBS 2605 / JCM 1781 / NBRC 1676 / NRRL YB-4239</strain>
    </source>
</reference>
<keyword evidence="4" id="KW-1185">Reference proteome</keyword>
<evidence type="ECO:0000313" key="4">
    <source>
        <dbReference type="Proteomes" id="UP000001996"/>
    </source>
</evidence>
<feature type="domain" description="Aminotransferase class V" evidence="2">
    <location>
        <begin position="59"/>
        <end position="294"/>
    </location>
</feature>
<keyword evidence="1" id="KW-0663">Pyridoxal phosphate</keyword>